<evidence type="ECO:0000259" key="1">
    <source>
        <dbReference type="Pfam" id="PF13872"/>
    </source>
</evidence>
<feature type="domain" description="Strawberry notch AAA" evidence="1">
    <location>
        <begin position="44"/>
        <end position="78"/>
    </location>
</feature>
<reference evidence="2" key="2">
    <citation type="journal article" date="2018" name="Genome Announc.">
        <title>First Report of a Complete Genome Sequence of White spot syndrome virus from India.</title>
        <authorList>
            <person name="Vinaya Kumar K."/>
            <person name="Shekhar M.S."/>
            <person name="Otta S.K."/>
            <person name="Karthic K."/>
            <person name="Ashok Kumar J."/>
            <person name="Gopikrishna G."/>
            <person name="Vijayan K.K."/>
        </authorList>
    </citation>
    <scope>NUCLEOTIDE SEQUENCE</scope>
    <source>
        <strain evidence="2">IN_AP4RU</strain>
    </source>
</reference>
<dbReference type="Proteomes" id="UP000267352">
    <property type="component" value="Segment"/>
</dbReference>
<sequence>MDINSVQALAVRLALIQFYKGRGWKKNMSIIDLVKDKVERNFKVDKKTSGGFIIGDGTGVGKTRELAAFVMSVILQEKALLDVQNT</sequence>
<reference evidence="2" key="1">
    <citation type="submission" date="2017-12" db="EMBL/GenBank/DDBJ databases">
        <authorList>
            <person name="Katneni V.K."/>
            <person name="Shekhar M.S."/>
            <person name="Otta S.K."/>
            <person name="Karthic K."/>
            <person name="Jangam A.K."/>
            <person name="Gopikrishna G."/>
            <person name="Vijayan K.K."/>
        </authorList>
    </citation>
    <scope>NUCLEOTIDE SEQUENCE [LARGE SCALE GENOMIC DNA]</scope>
    <source>
        <strain evidence="2">IN_AP4RU</strain>
    </source>
</reference>
<dbReference type="EMBL" id="MG702567">
    <property type="protein sequence ID" value="AUO15076.1"/>
    <property type="molecule type" value="Genomic_DNA"/>
</dbReference>
<protein>
    <submittedName>
        <fullName evidence="2">WSSV267</fullName>
    </submittedName>
</protein>
<proteinExistence type="predicted"/>
<dbReference type="Pfam" id="PF13872">
    <property type="entry name" value="AAA_34"/>
    <property type="match status" value="1"/>
</dbReference>
<accession>A0A2I6SBZ3</accession>
<dbReference type="InterPro" id="IPR039187">
    <property type="entry name" value="SNO_AAA"/>
</dbReference>
<evidence type="ECO:0000313" key="2">
    <source>
        <dbReference type="EMBL" id="AUO15076.1"/>
    </source>
</evidence>
<organism evidence="2">
    <name type="scientific">White spot syndrome virus</name>
    <dbReference type="NCBI Taxonomy" id="342409"/>
    <lineage>
        <taxon>Viruses</taxon>
        <taxon>Viruses incertae sedis</taxon>
        <taxon>Naldaviricetes</taxon>
        <taxon>Nimaviridae</taxon>
        <taxon>Whispovirus</taxon>
    </lineage>
</organism>
<name>A0A2I6SBZ3_9VIRU</name>